<keyword evidence="3" id="KW-1185">Reference proteome</keyword>
<reference evidence="2" key="1">
    <citation type="submission" date="2019-04" db="EMBL/GenBank/DDBJ databases">
        <title>Genome assembly of Zosterops borbonicus 15179.</title>
        <authorList>
            <person name="Leroy T."/>
            <person name="Anselmetti Y."/>
            <person name="Tilak M.-K."/>
            <person name="Nabholz B."/>
        </authorList>
    </citation>
    <scope>NUCLEOTIDE SEQUENCE</scope>
    <source>
        <strain evidence="2">HGM_15179</strain>
        <tissue evidence="2">Muscle</tissue>
    </source>
</reference>
<name>A0A8K1LT45_9PASS</name>
<evidence type="ECO:0000313" key="3">
    <source>
        <dbReference type="Proteomes" id="UP000796761"/>
    </source>
</evidence>
<dbReference type="EMBL" id="SWJQ01000028">
    <property type="protein sequence ID" value="TRZ25309.1"/>
    <property type="molecule type" value="Genomic_DNA"/>
</dbReference>
<comment type="caution">
    <text evidence="2">The sequence shown here is derived from an EMBL/GenBank/DDBJ whole genome shotgun (WGS) entry which is preliminary data.</text>
</comment>
<evidence type="ECO:0000256" key="1">
    <source>
        <dbReference type="SAM" id="MobiDB-lite"/>
    </source>
</evidence>
<feature type="region of interest" description="Disordered" evidence="1">
    <location>
        <begin position="1"/>
        <end position="28"/>
    </location>
</feature>
<proteinExistence type="predicted"/>
<dbReference type="Proteomes" id="UP000796761">
    <property type="component" value="Unassembled WGS sequence"/>
</dbReference>
<gene>
    <name evidence="2" type="ORF">HGM15179_001806</name>
</gene>
<sequence>MAMGQLHHPEFDRSNAMQGGKTEPEKEKIVDEFVMQLMADPEKNESCQARGTWSKVDKFTWERGKCKRDSLDIPENSNSTEAFVG</sequence>
<dbReference type="AlphaFoldDB" id="A0A8K1LT45"/>
<accession>A0A8K1LT45</accession>
<protein>
    <submittedName>
        <fullName evidence="2">Uncharacterized protein</fullName>
    </submittedName>
</protein>
<organism evidence="2 3">
    <name type="scientific">Zosterops borbonicus</name>
    <dbReference type="NCBI Taxonomy" id="364589"/>
    <lineage>
        <taxon>Eukaryota</taxon>
        <taxon>Metazoa</taxon>
        <taxon>Chordata</taxon>
        <taxon>Craniata</taxon>
        <taxon>Vertebrata</taxon>
        <taxon>Euteleostomi</taxon>
        <taxon>Archelosauria</taxon>
        <taxon>Archosauria</taxon>
        <taxon>Dinosauria</taxon>
        <taxon>Saurischia</taxon>
        <taxon>Theropoda</taxon>
        <taxon>Coelurosauria</taxon>
        <taxon>Aves</taxon>
        <taxon>Neognathae</taxon>
        <taxon>Neoaves</taxon>
        <taxon>Telluraves</taxon>
        <taxon>Australaves</taxon>
        <taxon>Passeriformes</taxon>
        <taxon>Sylvioidea</taxon>
        <taxon>Zosteropidae</taxon>
        <taxon>Zosterops</taxon>
    </lineage>
</organism>
<evidence type="ECO:0000313" key="2">
    <source>
        <dbReference type="EMBL" id="TRZ25309.1"/>
    </source>
</evidence>